<dbReference type="PANTHER" id="PTHR11860">
    <property type="entry name" value="POLYMERIC-IMMUNOGLOBULIN RECEPTOR"/>
    <property type="match status" value="1"/>
</dbReference>
<feature type="domain" description="Ig-like" evidence="7">
    <location>
        <begin position="13"/>
        <end position="116"/>
    </location>
</feature>
<dbReference type="InterPro" id="IPR007110">
    <property type="entry name" value="Ig-like_dom"/>
</dbReference>
<feature type="chain" id="PRO_5047129083" description="Ig-like domain-containing protein" evidence="6">
    <location>
        <begin position="18"/>
        <end position="329"/>
    </location>
</feature>
<evidence type="ECO:0000256" key="5">
    <source>
        <dbReference type="SAM" id="Phobius"/>
    </source>
</evidence>
<proteinExistence type="predicted"/>
<dbReference type="InterPro" id="IPR050671">
    <property type="entry name" value="CD300_family_receptors"/>
</dbReference>
<keyword evidence="5" id="KW-1133">Transmembrane helix</keyword>
<organism evidence="8 9">
    <name type="scientific">Cirrhinus molitorella</name>
    <name type="common">mud carp</name>
    <dbReference type="NCBI Taxonomy" id="172907"/>
    <lineage>
        <taxon>Eukaryota</taxon>
        <taxon>Metazoa</taxon>
        <taxon>Chordata</taxon>
        <taxon>Craniata</taxon>
        <taxon>Vertebrata</taxon>
        <taxon>Euteleostomi</taxon>
        <taxon>Actinopterygii</taxon>
        <taxon>Neopterygii</taxon>
        <taxon>Teleostei</taxon>
        <taxon>Ostariophysi</taxon>
        <taxon>Cypriniformes</taxon>
        <taxon>Cyprinidae</taxon>
        <taxon>Labeoninae</taxon>
        <taxon>Labeonini</taxon>
        <taxon>Cirrhinus</taxon>
    </lineage>
</organism>
<keyword evidence="2 5" id="KW-0812">Transmembrane</keyword>
<evidence type="ECO:0000259" key="7">
    <source>
        <dbReference type="PROSITE" id="PS50835"/>
    </source>
</evidence>
<dbReference type="Gene3D" id="2.60.40.10">
    <property type="entry name" value="Immunoglobulins"/>
    <property type="match status" value="1"/>
</dbReference>
<dbReference type="SMART" id="SM00409">
    <property type="entry name" value="IG"/>
    <property type="match status" value="1"/>
</dbReference>
<dbReference type="InterPro" id="IPR036179">
    <property type="entry name" value="Ig-like_dom_sf"/>
</dbReference>
<evidence type="ECO:0000313" key="8">
    <source>
        <dbReference type="EMBL" id="KAL1281369.1"/>
    </source>
</evidence>
<dbReference type="Proteomes" id="UP001558613">
    <property type="component" value="Unassembled WGS sequence"/>
</dbReference>
<dbReference type="CDD" id="cd05716">
    <property type="entry name" value="IgV_pIgR_like"/>
    <property type="match status" value="1"/>
</dbReference>
<evidence type="ECO:0000256" key="2">
    <source>
        <dbReference type="ARBA" id="ARBA00022692"/>
    </source>
</evidence>
<evidence type="ECO:0000256" key="1">
    <source>
        <dbReference type="ARBA" id="ARBA00004370"/>
    </source>
</evidence>
<feature type="transmembrane region" description="Helical" evidence="5">
    <location>
        <begin position="248"/>
        <end position="266"/>
    </location>
</feature>
<dbReference type="InterPro" id="IPR003599">
    <property type="entry name" value="Ig_sub"/>
</dbReference>
<dbReference type="Pfam" id="PF07686">
    <property type="entry name" value="V-set"/>
    <property type="match status" value="1"/>
</dbReference>
<keyword evidence="3 5" id="KW-0472">Membrane</keyword>
<reference evidence="8 9" key="1">
    <citation type="submission" date="2023-09" db="EMBL/GenBank/DDBJ databases">
        <authorList>
            <person name="Wang M."/>
        </authorList>
    </citation>
    <scope>NUCLEOTIDE SEQUENCE [LARGE SCALE GENOMIC DNA]</scope>
    <source>
        <strain evidence="8">GT-2023</strain>
        <tissue evidence="8">Liver</tissue>
    </source>
</reference>
<comment type="caution">
    <text evidence="8">The sequence shown here is derived from an EMBL/GenBank/DDBJ whole genome shotgun (WGS) entry which is preliminary data.</text>
</comment>
<comment type="subcellular location">
    <subcellularLocation>
        <location evidence="1">Membrane</location>
    </subcellularLocation>
</comment>
<name>A0ABR3NWE3_9TELE</name>
<evidence type="ECO:0000256" key="4">
    <source>
        <dbReference type="SAM" id="MobiDB-lite"/>
    </source>
</evidence>
<keyword evidence="9" id="KW-1185">Reference proteome</keyword>
<dbReference type="PANTHER" id="PTHR11860:SF118">
    <property type="entry name" value="CMRF35-LIKE MOLECULE 3-RELATED"/>
    <property type="match status" value="1"/>
</dbReference>
<dbReference type="InterPro" id="IPR013783">
    <property type="entry name" value="Ig-like_fold"/>
</dbReference>
<dbReference type="InterPro" id="IPR013106">
    <property type="entry name" value="Ig_V-set"/>
</dbReference>
<keyword evidence="6" id="KW-0732">Signal</keyword>
<feature type="signal peptide" evidence="6">
    <location>
        <begin position="1"/>
        <end position="17"/>
    </location>
</feature>
<feature type="compositionally biased region" description="Low complexity" evidence="4">
    <location>
        <begin position="128"/>
        <end position="139"/>
    </location>
</feature>
<sequence>MKLILTFTLLMIPGAMTSMIVTGLLGGQINITCTYKEKHRENAKYFCKGLWFTCSDLIKTVIKDKWVDSGRFSLYDNTREAVFTVTIRDLSEQDSGMYYCAVDKSGIDTYTEVNLNITAKQKPPPSASPSSSSSSTTTIPPISLKAQPSTFEFTSDSPSVSNDSSVIIGVSVVLLLIIGIVSCIVTFYKKHQAQAKDPDSASKMSEPGTENSEAVPQMLNIYEEIEDTKTHTDCKTAQLPANHSGSSLIGWSAIPILSFIGLVLAIKDLCKRRQAQNPHSASKMPEPGTENTEVVCEIMCLYEQFLKRASFVRKLQTADLALIQIQELK</sequence>
<evidence type="ECO:0000313" key="9">
    <source>
        <dbReference type="Proteomes" id="UP001558613"/>
    </source>
</evidence>
<dbReference type="PROSITE" id="PS50835">
    <property type="entry name" value="IG_LIKE"/>
    <property type="match status" value="1"/>
</dbReference>
<evidence type="ECO:0000256" key="6">
    <source>
        <dbReference type="SAM" id="SignalP"/>
    </source>
</evidence>
<feature type="region of interest" description="Disordered" evidence="4">
    <location>
        <begin position="119"/>
        <end position="139"/>
    </location>
</feature>
<accession>A0ABR3NWE3</accession>
<gene>
    <name evidence="8" type="ORF">QQF64_000172</name>
</gene>
<dbReference type="EMBL" id="JAYMGO010000001">
    <property type="protein sequence ID" value="KAL1281369.1"/>
    <property type="molecule type" value="Genomic_DNA"/>
</dbReference>
<feature type="transmembrane region" description="Helical" evidence="5">
    <location>
        <begin position="166"/>
        <end position="188"/>
    </location>
</feature>
<dbReference type="SUPFAM" id="SSF48726">
    <property type="entry name" value="Immunoglobulin"/>
    <property type="match status" value="1"/>
</dbReference>
<protein>
    <recommendedName>
        <fullName evidence="7">Ig-like domain-containing protein</fullName>
    </recommendedName>
</protein>
<evidence type="ECO:0000256" key="3">
    <source>
        <dbReference type="ARBA" id="ARBA00023136"/>
    </source>
</evidence>